<evidence type="ECO:0000256" key="7">
    <source>
        <dbReference type="PROSITE-ProRule" id="PRU00309"/>
    </source>
</evidence>
<dbReference type="Proteomes" id="UP000001819">
    <property type="component" value="Chromosome 2"/>
</dbReference>
<evidence type="ECO:0000256" key="6">
    <source>
        <dbReference type="PROSITE-ProRule" id="PRU00042"/>
    </source>
</evidence>
<name>A0A6I8URV3_DROPS</name>
<feature type="domain" description="ZAD" evidence="12">
    <location>
        <begin position="181"/>
        <end position="257"/>
    </location>
</feature>
<evidence type="ECO:0000256" key="8">
    <source>
        <dbReference type="PROSITE-ProRule" id="PRU01263"/>
    </source>
</evidence>
<accession>A0A6I8URV3</accession>
<dbReference type="PANTHER" id="PTHR24409">
    <property type="entry name" value="ZINC FINGER PROTEIN 142"/>
    <property type="match status" value="1"/>
</dbReference>
<dbReference type="Pfam" id="PF05485">
    <property type="entry name" value="THAP"/>
    <property type="match status" value="1"/>
</dbReference>
<dbReference type="KEGG" id="dpo:4803145"/>
<dbReference type="GO" id="GO:0005634">
    <property type="term" value="C:nucleus"/>
    <property type="evidence" value="ECO:0007669"/>
    <property type="project" value="InterPro"/>
</dbReference>
<dbReference type="InterPro" id="IPR006612">
    <property type="entry name" value="THAP_Znf"/>
</dbReference>
<evidence type="ECO:0000256" key="3">
    <source>
        <dbReference type="ARBA" id="ARBA00022771"/>
    </source>
</evidence>
<feature type="domain" description="C2H2-type" evidence="10">
    <location>
        <begin position="420"/>
        <end position="447"/>
    </location>
</feature>
<keyword evidence="4 8" id="KW-0862">Zinc</keyword>
<dbReference type="Gene3D" id="6.20.210.20">
    <property type="entry name" value="THAP domain"/>
    <property type="match status" value="1"/>
</dbReference>
<dbReference type="InterPro" id="IPR013087">
    <property type="entry name" value="Znf_C2H2_type"/>
</dbReference>
<feature type="region of interest" description="Disordered" evidence="9">
    <location>
        <begin position="293"/>
        <end position="319"/>
    </location>
</feature>
<feature type="compositionally biased region" description="Basic and acidic residues" evidence="9">
    <location>
        <begin position="361"/>
        <end position="385"/>
    </location>
</feature>
<keyword evidence="1 8" id="KW-0479">Metal-binding</keyword>
<gene>
    <name evidence="14" type="primary">LOC4803145</name>
</gene>
<dbReference type="Pfam" id="PF07776">
    <property type="entry name" value="zf-AD"/>
    <property type="match status" value="1"/>
</dbReference>
<dbReference type="PROSITE" id="PS00028">
    <property type="entry name" value="ZINC_FINGER_C2H2_1"/>
    <property type="match status" value="7"/>
</dbReference>
<evidence type="ECO:0000256" key="5">
    <source>
        <dbReference type="ARBA" id="ARBA00023125"/>
    </source>
</evidence>
<dbReference type="FunFam" id="3.30.160.60:FF:000624">
    <property type="entry name" value="zinc finger protein 697"/>
    <property type="match status" value="1"/>
</dbReference>
<feature type="domain" description="C2H2-type" evidence="10">
    <location>
        <begin position="448"/>
        <end position="476"/>
    </location>
</feature>
<reference evidence="13" key="1">
    <citation type="submission" date="2024-06" db="UniProtKB">
        <authorList>
            <consortium name="RefSeq"/>
        </authorList>
    </citation>
    <scope>NUCLEOTIDE SEQUENCE [LARGE SCALE GENOMIC DNA]</scope>
    <source>
        <strain evidence="13">MV2-25</strain>
    </source>
</reference>
<sequence length="646" mass="74354">MRCAVLNCKNARTASEKNQDLCFFKFPRNADLAKQWVSFCGNKNALNLKNASICIKHFKDDDIVGALKFELGLAKKRTLRPGAVPCLNREIETKSEKARKERNQKRENQKLVAELLADAEAKELAQDDNELAPSNVRYNTVSAPAFVSPPPIDESATLQTILHEDDPLTSDENHESLNQLNKCRTCYRDYEFDPNAEDPFDKANSVLLFRIEVICGVWLTSIDGGPRFMCPDCQLSLNTAIEFREKVISTEVMLTQGRPVCDKPAVEVESVATETGQGTSAPEWTSELTSINMEEDDEEDPQHEDIYDESYSPMHSPSSNKIDRIEMIETIEENIDAAPADPLSVARGTKILNELIKEFKGQDKVKTERSKEETNAPKKEKEQANPRKPKIRARRQANPKSKSERNRIRRAQLRDKPPTHVCDQCGQIFRMVHNLQIHMLRHSRTKNFECPECPMTFYDAYMRNIHIRVRHKGENPFVCRYCPERFAYAGKRQKHEAKVHWAPPRIKVKRINPAPSPRAKTRYFCKLCDKNYVSKYALAWHIRSHAEANAFKCQHCEKTYSEPAKLKRHEMTHGERPLQCDVCLKGFYQRTKLKAHELIHTGERPFRCEICNVNFRYKTNLKTHANTKMHQENLLKSGESVKIDVD</sequence>
<feature type="domain" description="C2H2-type" evidence="10">
    <location>
        <begin position="523"/>
        <end position="550"/>
    </location>
</feature>
<dbReference type="Gene3D" id="3.30.160.60">
    <property type="entry name" value="Classic Zinc Finger"/>
    <property type="match status" value="5"/>
</dbReference>
<evidence type="ECO:0000313" key="14">
    <source>
        <dbReference type="RefSeq" id="XP_001359935.3"/>
    </source>
</evidence>
<evidence type="ECO:0000256" key="2">
    <source>
        <dbReference type="ARBA" id="ARBA00022737"/>
    </source>
</evidence>
<evidence type="ECO:0000259" key="12">
    <source>
        <dbReference type="PROSITE" id="PS51915"/>
    </source>
</evidence>
<dbReference type="SMART" id="SM00980">
    <property type="entry name" value="THAP"/>
    <property type="match status" value="1"/>
</dbReference>
<dbReference type="InParanoid" id="A0A6I8URV3"/>
<feature type="domain" description="C2H2-type" evidence="10">
    <location>
        <begin position="578"/>
        <end position="605"/>
    </location>
</feature>
<dbReference type="Pfam" id="PF12874">
    <property type="entry name" value="zf-met"/>
    <property type="match status" value="1"/>
</dbReference>
<protein>
    <submittedName>
        <fullName evidence="14">Zinc finger protein 761-like</fullName>
    </submittedName>
</protein>
<dbReference type="Pfam" id="PF00096">
    <property type="entry name" value="zf-C2H2"/>
    <property type="match status" value="4"/>
</dbReference>
<keyword evidence="13" id="KW-1185">Reference proteome</keyword>
<keyword evidence="5 7" id="KW-0238">DNA-binding</keyword>
<dbReference type="GO" id="GO:0008270">
    <property type="term" value="F:zinc ion binding"/>
    <property type="evidence" value="ECO:0007669"/>
    <property type="project" value="UniProtKB-UniRule"/>
</dbReference>
<dbReference type="FunCoup" id="A0A6I8URV3">
    <property type="interactions" value="516"/>
</dbReference>
<dbReference type="GO" id="GO:0000977">
    <property type="term" value="F:RNA polymerase II transcription regulatory region sequence-specific DNA binding"/>
    <property type="evidence" value="ECO:0007669"/>
    <property type="project" value="TreeGrafter"/>
</dbReference>
<dbReference type="PROSITE" id="PS51915">
    <property type="entry name" value="ZAD"/>
    <property type="match status" value="1"/>
</dbReference>
<dbReference type="SMART" id="SM00692">
    <property type="entry name" value="DM3"/>
    <property type="match status" value="1"/>
</dbReference>
<feature type="binding site" evidence="8">
    <location>
        <position position="233"/>
    </location>
    <ligand>
        <name>Zn(2+)</name>
        <dbReference type="ChEBI" id="CHEBI:29105"/>
    </ligand>
</feature>
<evidence type="ECO:0000259" key="11">
    <source>
        <dbReference type="PROSITE" id="PS50950"/>
    </source>
</evidence>
<dbReference type="InterPro" id="IPR012934">
    <property type="entry name" value="Znf_AD"/>
</dbReference>
<evidence type="ECO:0000259" key="10">
    <source>
        <dbReference type="PROSITE" id="PS50157"/>
    </source>
</evidence>
<dbReference type="InterPro" id="IPR038441">
    <property type="entry name" value="THAP_Znf_sf"/>
</dbReference>
<dbReference type="FunFam" id="3.30.160.60:FF:000446">
    <property type="entry name" value="Zinc finger protein"/>
    <property type="match status" value="1"/>
</dbReference>
<dbReference type="InterPro" id="IPR036236">
    <property type="entry name" value="Znf_C2H2_sf"/>
</dbReference>
<feature type="binding site" evidence="8">
    <location>
        <position position="186"/>
    </location>
    <ligand>
        <name>Zn(2+)</name>
        <dbReference type="ChEBI" id="CHEBI:29105"/>
    </ligand>
</feature>
<keyword evidence="3 6" id="KW-0863">Zinc-finger</keyword>
<evidence type="ECO:0000313" key="13">
    <source>
        <dbReference type="Proteomes" id="UP000001819"/>
    </source>
</evidence>
<evidence type="ECO:0000256" key="9">
    <source>
        <dbReference type="SAM" id="MobiDB-lite"/>
    </source>
</evidence>
<feature type="region of interest" description="Disordered" evidence="9">
    <location>
        <begin position="361"/>
        <end position="419"/>
    </location>
</feature>
<dbReference type="SUPFAM" id="SSF57716">
    <property type="entry name" value="Glucocorticoid receptor-like (DNA-binding domain)"/>
    <property type="match status" value="1"/>
</dbReference>
<dbReference type="SMART" id="SM00355">
    <property type="entry name" value="ZnF_C2H2"/>
    <property type="match status" value="7"/>
</dbReference>
<feature type="domain" description="C2H2-type" evidence="10">
    <location>
        <begin position="606"/>
        <end position="630"/>
    </location>
</feature>
<organism evidence="13 14">
    <name type="scientific">Drosophila pseudoobscura pseudoobscura</name>
    <name type="common">Fruit fly</name>
    <dbReference type="NCBI Taxonomy" id="46245"/>
    <lineage>
        <taxon>Eukaryota</taxon>
        <taxon>Metazoa</taxon>
        <taxon>Ecdysozoa</taxon>
        <taxon>Arthropoda</taxon>
        <taxon>Hexapoda</taxon>
        <taxon>Insecta</taxon>
        <taxon>Pterygota</taxon>
        <taxon>Neoptera</taxon>
        <taxon>Endopterygota</taxon>
        <taxon>Diptera</taxon>
        <taxon>Brachycera</taxon>
        <taxon>Muscomorpha</taxon>
        <taxon>Ephydroidea</taxon>
        <taxon>Drosophilidae</taxon>
        <taxon>Drosophila</taxon>
        <taxon>Sophophora</taxon>
    </lineage>
</organism>
<reference evidence="14" key="2">
    <citation type="submission" date="2025-08" db="UniProtKB">
        <authorList>
            <consortium name="RefSeq"/>
        </authorList>
    </citation>
    <scope>IDENTIFICATION</scope>
    <source>
        <strain evidence="14">MV-25-SWS-2005</strain>
        <tissue evidence="14">Whole body</tissue>
    </source>
</reference>
<dbReference type="PROSITE" id="PS50157">
    <property type="entry name" value="ZINC_FINGER_C2H2_2"/>
    <property type="match status" value="6"/>
</dbReference>
<keyword evidence="2" id="KW-0677">Repeat</keyword>
<feature type="compositionally biased region" description="Basic and acidic residues" evidence="9">
    <location>
        <begin position="401"/>
        <end position="418"/>
    </location>
</feature>
<dbReference type="PROSITE" id="PS50950">
    <property type="entry name" value="ZF_THAP"/>
    <property type="match status" value="1"/>
</dbReference>
<feature type="compositionally biased region" description="Acidic residues" evidence="9">
    <location>
        <begin position="293"/>
        <end position="308"/>
    </location>
</feature>
<feature type="compositionally biased region" description="Basic residues" evidence="9">
    <location>
        <begin position="387"/>
        <end position="397"/>
    </location>
</feature>
<dbReference type="AlphaFoldDB" id="A0A6I8URV3"/>
<dbReference type="PANTHER" id="PTHR24409:SF295">
    <property type="entry name" value="AZ2-RELATED"/>
    <property type="match status" value="1"/>
</dbReference>
<dbReference type="SMART" id="SM00868">
    <property type="entry name" value="zf-AD"/>
    <property type="match status" value="1"/>
</dbReference>
<proteinExistence type="predicted"/>
<dbReference type="GO" id="GO:0000981">
    <property type="term" value="F:DNA-binding transcription factor activity, RNA polymerase II-specific"/>
    <property type="evidence" value="ECO:0007669"/>
    <property type="project" value="TreeGrafter"/>
</dbReference>
<dbReference type="RefSeq" id="XP_001359935.3">
    <property type="nucleotide sequence ID" value="XM_001359898.4"/>
</dbReference>
<feature type="binding site" evidence="8">
    <location>
        <position position="183"/>
    </location>
    <ligand>
        <name>Zn(2+)</name>
        <dbReference type="ChEBI" id="CHEBI:29105"/>
    </ligand>
</feature>
<feature type="domain" description="THAP-type" evidence="11">
    <location>
        <begin position="1"/>
        <end position="88"/>
    </location>
</feature>
<dbReference type="SUPFAM" id="SSF57667">
    <property type="entry name" value="beta-beta-alpha zinc fingers"/>
    <property type="match status" value="4"/>
</dbReference>
<evidence type="ECO:0000256" key="1">
    <source>
        <dbReference type="ARBA" id="ARBA00022723"/>
    </source>
</evidence>
<feature type="binding site" evidence="8">
    <location>
        <position position="230"/>
    </location>
    <ligand>
        <name>Zn(2+)</name>
        <dbReference type="ChEBI" id="CHEBI:29105"/>
    </ligand>
</feature>
<feature type="domain" description="C2H2-type" evidence="10">
    <location>
        <begin position="551"/>
        <end position="573"/>
    </location>
</feature>
<evidence type="ECO:0000256" key="4">
    <source>
        <dbReference type="ARBA" id="ARBA00022833"/>
    </source>
</evidence>